<proteinExistence type="predicted"/>
<dbReference type="InterPro" id="IPR009003">
    <property type="entry name" value="Peptidase_S1_PA"/>
</dbReference>
<dbReference type="SUPFAM" id="SSF50494">
    <property type="entry name" value="Trypsin-like serine proteases"/>
    <property type="match status" value="1"/>
</dbReference>
<evidence type="ECO:0008006" key="4">
    <source>
        <dbReference type="Google" id="ProtNLM"/>
    </source>
</evidence>
<dbReference type="Gene3D" id="2.40.10.10">
    <property type="entry name" value="Trypsin-like serine proteases"/>
    <property type="match status" value="1"/>
</dbReference>
<feature type="region of interest" description="Disordered" evidence="2">
    <location>
        <begin position="225"/>
        <end position="245"/>
    </location>
</feature>
<dbReference type="EMBL" id="MW239228">
    <property type="protein sequence ID" value="UGO57181.1"/>
    <property type="molecule type" value="Genomic_RNA"/>
</dbReference>
<reference evidence="3" key="1">
    <citation type="submission" date="2020-11" db="EMBL/GenBank/DDBJ databases">
        <title>RNA virus dark matter in the feces of wild birds.</title>
        <authorList>
            <person name="Lu X."/>
            <person name="Yang X.S."/>
            <person name="Zhang W."/>
        </authorList>
    </citation>
    <scope>NUCLEOTIDE SEQUENCE</scope>
    <source>
        <strain evidence="3">DuskyWarbler62con82</strain>
    </source>
</reference>
<dbReference type="InterPro" id="IPR043504">
    <property type="entry name" value="Peptidase_S1_PA_chymotrypsin"/>
</dbReference>
<keyword evidence="1" id="KW-0378">Hydrolase</keyword>
<evidence type="ECO:0000256" key="2">
    <source>
        <dbReference type="SAM" id="MobiDB-lite"/>
    </source>
</evidence>
<sequence>MASIGMLKIHNCMPYLNYDGSTKPGFSGAPYYSGNTVFGMHVGANNVNLAIDSTFIQAAILKSETPIFEERILREAKREGRKIRYKTYSDPDTIYVLSNGQYLAMDYNSLAEDLRAVLEYDVGPGQYDNENVHTTSDLRELSSEKLTFDSENVASTSLNLKGASALAEARQLRRVEVAPDLRRSQRGDQSPLKPLDTDGQELTAAQLKEALGSIVRLLKTQETLRPRSSELSGFARPSKPLVMAS</sequence>
<protein>
    <recommendedName>
        <fullName evidence="4">Serine protease</fullName>
    </recommendedName>
</protein>
<name>A0A8K1WSG9_9VIRU</name>
<dbReference type="GO" id="GO:0016787">
    <property type="term" value="F:hydrolase activity"/>
    <property type="evidence" value="ECO:0007669"/>
    <property type="project" value="UniProtKB-KW"/>
</dbReference>
<feature type="region of interest" description="Disordered" evidence="2">
    <location>
        <begin position="179"/>
        <end position="198"/>
    </location>
</feature>
<evidence type="ECO:0000256" key="1">
    <source>
        <dbReference type="ARBA" id="ARBA00022801"/>
    </source>
</evidence>
<accession>A0A8K1WSG9</accession>
<evidence type="ECO:0000313" key="3">
    <source>
        <dbReference type="EMBL" id="UGO57181.1"/>
    </source>
</evidence>
<organism evidence="3">
    <name type="scientific">Riboviria sp</name>
    <dbReference type="NCBI Taxonomy" id="2585031"/>
    <lineage>
        <taxon>Viruses</taxon>
        <taxon>Riboviria</taxon>
    </lineage>
</organism>